<feature type="domain" description="AGC-kinase C-terminal" evidence="12">
    <location>
        <begin position="512"/>
        <end position="566"/>
    </location>
</feature>
<dbReference type="SMART" id="SM00220">
    <property type="entry name" value="S_TKc"/>
    <property type="match status" value="1"/>
</dbReference>
<feature type="compositionally biased region" description="Low complexity" evidence="10">
    <location>
        <begin position="170"/>
        <end position="184"/>
    </location>
</feature>
<accession>A0A0C9M5J9</accession>
<dbReference type="PROSITE" id="PS00107">
    <property type="entry name" value="PROTEIN_KINASE_ATP"/>
    <property type="match status" value="1"/>
</dbReference>
<keyword evidence="5 13" id="KW-0418">Kinase</keyword>
<evidence type="ECO:0000256" key="4">
    <source>
        <dbReference type="ARBA" id="ARBA00022741"/>
    </source>
</evidence>
<evidence type="ECO:0000313" key="13">
    <source>
        <dbReference type="EMBL" id="GAN04851.1"/>
    </source>
</evidence>
<dbReference type="OrthoDB" id="63267at2759"/>
<evidence type="ECO:0000256" key="7">
    <source>
        <dbReference type="ARBA" id="ARBA00047292"/>
    </source>
</evidence>
<dbReference type="InterPro" id="IPR000719">
    <property type="entry name" value="Prot_kinase_dom"/>
</dbReference>
<dbReference type="CDD" id="cd05580">
    <property type="entry name" value="STKc_PKA_like"/>
    <property type="match status" value="1"/>
</dbReference>
<feature type="compositionally biased region" description="Polar residues" evidence="10">
    <location>
        <begin position="204"/>
        <end position="215"/>
    </location>
</feature>
<dbReference type="GO" id="GO:0005524">
    <property type="term" value="F:ATP binding"/>
    <property type="evidence" value="ECO:0007669"/>
    <property type="project" value="UniProtKB-UniRule"/>
</dbReference>
<dbReference type="GO" id="GO:0005952">
    <property type="term" value="C:cAMP-dependent protein kinase complex"/>
    <property type="evidence" value="ECO:0007669"/>
    <property type="project" value="TreeGrafter"/>
</dbReference>
<feature type="compositionally biased region" description="Low complexity" evidence="10">
    <location>
        <begin position="30"/>
        <end position="53"/>
    </location>
</feature>
<organism evidence="13">
    <name type="scientific">Mucor ambiguus</name>
    <dbReference type="NCBI Taxonomy" id="91626"/>
    <lineage>
        <taxon>Eukaryota</taxon>
        <taxon>Fungi</taxon>
        <taxon>Fungi incertae sedis</taxon>
        <taxon>Mucoromycota</taxon>
        <taxon>Mucoromycotina</taxon>
        <taxon>Mucoromycetes</taxon>
        <taxon>Mucorales</taxon>
        <taxon>Mucorineae</taxon>
        <taxon>Mucoraceae</taxon>
        <taxon>Mucor</taxon>
    </lineage>
</organism>
<dbReference type="Pfam" id="PF00069">
    <property type="entry name" value="Pkinase"/>
    <property type="match status" value="1"/>
</dbReference>
<dbReference type="InterPro" id="IPR000961">
    <property type="entry name" value="AGC-kinase_C"/>
</dbReference>
<dbReference type="PANTHER" id="PTHR24353:SF153">
    <property type="entry name" value="CAMP-DEPENDENT PROTEIN KINASE CATALYTIC SUBUNIT 1"/>
    <property type="match status" value="1"/>
</dbReference>
<dbReference type="FunFam" id="3.30.200.20:FF:000042">
    <property type="entry name" value="Aurora kinase A"/>
    <property type="match status" value="1"/>
</dbReference>
<comment type="catalytic activity">
    <reaction evidence="7">
        <text>L-threonyl-[protein] + ATP = O-phospho-L-threonyl-[protein] + ADP + H(+)</text>
        <dbReference type="Rhea" id="RHEA:46608"/>
        <dbReference type="Rhea" id="RHEA-COMP:11060"/>
        <dbReference type="Rhea" id="RHEA-COMP:11605"/>
        <dbReference type="ChEBI" id="CHEBI:15378"/>
        <dbReference type="ChEBI" id="CHEBI:30013"/>
        <dbReference type="ChEBI" id="CHEBI:30616"/>
        <dbReference type="ChEBI" id="CHEBI:61977"/>
        <dbReference type="ChEBI" id="CHEBI:456216"/>
        <dbReference type="EC" id="2.7.11.11"/>
    </reaction>
</comment>
<dbReference type="AlphaFoldDB" id="A0A0C9M5J9"/>
<evidence type="ECO:0000256" key="1">
    <source>
        <dbReference type="ARBA" id="ARBA00012444"/>
    </source>
</evidence>
<feature type="domain" description="Protein kinase" evidence="11">
    <location>
        <begin position="262"/>
        <end position="511"/>
    </location>
</feature>
<keyword evidence="14" id="KW-1185">Reference proteome</keyword>
<evidence type="ECO:0000256" key="5">
    <source>
        <dbReference type="ARBA" id="ARBA00022777"/>
    </source>
</evidence>
<dbReference type="InterPro" id="IPR008271">
    <property type="entry name" value="Ser/Thr_kinase_AS"/>
</dbReference>
<proteinExistence type="predicted"/>
<protein>
    <recommendedName>
        <fullName evidence="1">cAMP-dependent protein kinase</fullName>
        <ecNumber evidence="1">2.7.11.11</ecNumber>
    </recommendedName>
</protein>
<reference evidence="13" key="1">
    <citation type="submission" date="2014-09" db="EMBL/GenBank/DDBJ databases">
        <title>Draft genome sequence of an oleaginous Mucoromycotina fungus Mucor ambiguus NBRC6742.</title>
        <authorList>
            <person name="Takeda I."/>
            <person name="Yamane N."/>
            <person name="Morita T."/>
            <person name="Tamano K."/>
            <person name="Machida M."/>
            <person name="Baker S."/>
            <person name="Koike H."/>
        </authorList>
    </citation>
    <scope>NUCLEOTIDE SEQUENCE</scope>
    <source>
        <strain evidence="13">NBRC 6742</strain>
    </source>
</reference>
<evidence type="ECO:0000259" key="12">
    <source>
        <dbReference type="PROSITE" id="PS51285"/>
    </source>
</evidence>
<feature type="region of interest" description="Disordered" evidence="10">
    <location>
        <begin position="138"/>
        <end position="254"/>
    </location>
</feature>
<gene>
    <name evidence="13" type="ORF">MAM1_0075c04316</name>
</gene>
<evidence type="ECO:0000256" key="10">
    <source>
        <dbReference type="SAM" id="MobiDB-lite"/>
    </source>
</evidence>
<dbReference type="InterPro" id="IPR017441">
    <property type="entry name" value="Protein_kinase_ATP_BS"/>
</dbReference>
<dbReference type="PROSITE" id="PS50011">
    <property type="entry name" value="PROTEIN_KINASE_DOM"/>
    <property type="match status" value="1"/>
</dbReference>
<dbReference type="EMBL" id="DF836364">
    <property type="protein sequence ID" value="GAN04851.1"/>
    <property type="molecule type" value="Genomic_DNA"/>
</dbReference>
<evidence type="ECO:0000313" key="14">
    <source>
        <dbReference type="Proteomes" id="UP000053815"/>
    </source>
</evidence>
<comment type="catalytic activity">
    <reaction evidence="8">
        <text>L-seryl-[protein] + ATP = O-phospho-L-seryl-[protein] + ADP + H(+)</text>
        <dbReference type="Rhea" id="RHEA:17989"/>
        <dbReference type="Rhea" id="RHEA-COMP:9863"/>
        <dbReference type="Rhea" id="RHEA-COMP:11604"/>
        <dbReference type="ChEBI" id="CHEBI:15378"/>
        <dbReference type="ChEBI" id="CHEBI:29999"/>
        <dbReference type="ChEBI" id="CHEBI:30616"/>
        <dbReference type="ChEBI" id="CHEBI:83421"/>
        <dbReference type="ChEBI" id="CHEBI:456216"/>
        <dbReference type="EC" id="2.7.11.11"/>
    </reaction>
</comment>
<evidence type="ECO:0000256" key="9">
    <source>
        <dbReference type="PROSITE-ProRule" id="PRU10141"/>
    </source>
</evidence>
<dbReference type="Gene3D" id="1.10.510.10">
    <property type="entry name" value="Transferase(Phosphotransferase) domain 1"/>
    <property type="match status" value="1"/>
</dbReference>
<dbReference type="GO" id="GO:0009653">
    <property type="term" value="P:anatomical structure morphogenesis"/>
    <property type="evidence" value="ECO:0007669"/>
    <property type="project" value="UniProtKB-ARBA"/>
</dbReference>
<dbReference type="PROSITE" id="PS00108">
    <property type="entry name" value="PROTEIN_KINASE_ST"/>
    <property type="match status" value="1"/>
</dbReference>
<keyword evidence="2" id="KW-0723">Serine/threonine-protein kinase</keyword>
<dbReference type="STRING" id="91626.A0A0C9M5J9"/>
<dbReference type="GO" id="GO:0005829">
    <property type="term" value="C:cytosol"/>
    <property type="evidence" value="ECO:0007669"/>
    <property type="project" value="TreeGrafter"/>
</dbReference>
<feature type="compositionally biased region" description="Polar residues" evidence="10">
    <location>
        <begin position="89"/>
        <end position="102"/>
    </location>
</feature>
<dbReference type="PROSITE" id="PS51285">
    <property type="entry name" value="AGC_KINASE_CTER"/>
    <property type="match status" value="1"/>
</dbReference>
<keyword evidence="6 9" id="KW-0067">ATP-binding</keyword>
<keyword evidence="3" id="KW-0808">Transferase</keyword>
<dbReference type="GO" id="GO:0005634">
    <property type="term" value="C:nucleus"/>
    <property type="evidence" value="ECO:0007669"/>
    <property type="project" value="TreeGrafter"/>
</dbReference>
<keyword evidence="4 9" id="KW-0547">Nucleotide-binding</keyword>
<dbReference type="GO" id="GO:0004691">
    <property type="term" value="F:cAMP-dependent protein kinase activity"/>
    <property type="evidence" value="ECO:0007669"/>
    <property type="project" value="UniProtKB-EC"/>
</dbReference>
<dbReference type="PANTHER" id="PTHR24353">
    <property type="entry name" value="CYCLIC NUCLEOTIDE-DEPENDENT PROTEIN KINASE"/>
    <property type="match status" value="1"/>
</dbReference>
<dbReference type="FunFam" id="1.10.510.10:FF:000005">
    <property type="entry name" value="cAMP-dependent protein kinase catalytic subunit alpha"/>
    <property type="match status" value="1"/>
</dbReference>
<sequence>MDLINKGVQLIRRSTLTKKYQRSESQGSNKASASSPPSPTMSKTPSITSSITSDEGSCYSGGFNNIHTPGRNSASNLPHLPTSIAITPMISSPPQSPVNNKNNFKDSIPIIPSNKNYQEESTNVHHIPSAVKQSAVPEYLSTSPTRASPLSPLPQPGDAAAPDGYFSIQPSTSSDSTSMPDNNSLSPLGKTSTTATSADRKNPCSETTNSVSNAPRSPMKSHFSPRPKHVTRISTHAVPRARAPNNNKQRRQKHRKLRLDDFVLKRTVGTGSFGRVHLAQSKVNGRHYAIKALDKYDVVRLKQVEHINNEPTILREISHPFLVTLWDAFQDDSHLFMVMDYVPGGELFSILRKQKKFSEQTAKFYAAEVLLALAYLHENGIVYRDLKPENILIDARGHVKLTDFGFAKRVDDMTWTVCGTPDYLAPEIILSKGYTKAVDWWGLGVLIFEMVVGRAPFIDKNPVNLYQKILECRVDWPEDMSADLKDLLQNLLTADIEGRFTSQEIKEHVWFADLSFDQVLRRKVKPPYIPKVKDDGDTTCFAKYKEPVHLYGNIKGDLFRSKFPAF</sequence>
<evidence type="ECO:0000256" key="6">
    <source>
        <dbReference type="ARBA" id="ARBA00022840"/>
    </source>
</evidence>
<name>A0A0C9M5J9_9FUNG</name>
<dbReference type="EC" id="2.7.11.11" evidence="1"/>
<dbReference type="Gene3D" id="3.30.200.20">
    <property type="entry name" value="Phosphorylase Kinase, domain 1"/>
    <property type="match status" value="1"/>
</dbReference>
<feature type="region of interest" description="Disordered" evidence="10">
    <location>
        <begin position="1"/>
        <end position="55"/>
    </location>
</feature>
<dbReference type="InterPro" id="IPR011009">
    <property type="entry name" value="Kinase-like_dom_sf"/>
</dbReference>
<feature type="compositionally biased region" description="Polar residues" evidence="10">
    <location>
        <begin position="185"/>
        <end position="197"/>
    </location>
</feature>
<feature type="region of interest" description="Disordered" evidence="10">
    <location>
        <begin position="85"/>
        <end position="113"/>
    </location>
</feature>
<evidence type="ECO:0000259" key="11">
    <source>
        <dbReference type="PROSITE" id="PS50011"/>
    </source>
</evidence>
<dbReference type="SUPFAM" id="SSF56112">
    <property type="entry name" value="Protein kinase-like (PK-like)"/>
    <property type="match status" value="1"/>
</dbReference>
<evidence type="ECO:0000256" key="8">
    <source>
        <dbReference type="ARBA" id="ARBA00047454"/>
    </source>
</evidence>
<feature type="binding site" evidence="9">
    <location>
        <position position="291"/>
    </location>
    <ligand>
        <name>ATP</name>
        <dbReference type="ChEBI" id="CHEBI:30616"/>
    </ligand>
</feature>
<evidence type="ECO:0000256" key="2">
    <source>
        <dbReference type="ARBA" id="ARBA00022527"/>
    </source>
</evidence>
<evidence type="ECO:0000256" key="3">
    <source>
        <dbReference type="ARBA" id="ARBA00022679"/>
    </source>
</evidence>
<dbReference type="Proteomes" id="UP000053815">
    <property type="component" value="Unassembled WGS sequence"/>
</dbReference>